<feature type="transmembrane region" description="Helical" evidence="1">
    <location>
        <begin position="6"/>
        <end position="27"/>
    </location>
</feature>
<dbReference type="InterPro" id="IPR036465">
    <property type="entry name" value="vWFA_dom_sf"/>
</dbReference>
<evidence type="ECO:0000313" key="3">
    <source>
        <dbReference type="Proteomes" id="UP000310314"/>
    </source>
</evidence>
<dbReference type="SUPFAM" id="SSF53300">
    <property type="entry name" value="vWA-like"/>
    <property type="match status" value="1"/>
</dbReference>
<comment type="caution">
    <text evidence="2">The sequence shown here is derived from an EMBL/GenBank/DDBJ whole genome shotgun (WGS) entry which is preliminary data.</text>
</comment>
<keyword evidence="3" id="KW-1185">Reference proteome</keyword>
<evidence type="ECO:0000256" key="1">
    <source>
        <dbReference type="SAM" id="Phobius"/>
    </source>
</evidence>
<dbReference type="PANTHER" id="PTHR37947">
    <property type="entry name" value="BLL2462 PROTEIN"/>
    <property type="match status" value="1"/>
</dbReference>
<dbReference type="AlphaFoldDB" id="A0A5S3PRZ3"/>
<dbReference type="OrthoDB" id="9763076at2"/>
<organism evidence="2 3">
    <name type="scientific">Maribacter algarum</name>
    <name type="common">ex Zhang et al. 2020</name>
    <dbReference type="NCBI Taxonomy" id="2578118"/>
    <lineage>
        <taxon>Bacteria</taxon>
        <taxon>Pseudomonadati</taxon>
        <taxon>Bacteroidota</taxon>
        <taxon>Flavobacteriia</taxon>
        <taxon>Flavobacteriales</taxon>
        <taxon>Flavobacteriaceae</taxon>
        <taxon>Maribacter</taxon>
    </lineage>
</organism>
<accession>A0A5S3PRZ3</accession>
<dbReference type="PANTHER" id="PTHR37947:SF1">
    <property type="entry name" value="BLL2462 PROTEIN"/>
    <property type="match status" value="1"/>
</dbReference>
<evidence type="ECO:0000313" key="2">
    <source>
        <dbReference type="EMBL" id="TMM57431.1"/>
    </source>
</evidence>
<proteinExistence type="predicted"/>
<name>A0A5S3PRZ3_9FLAO</name>
<protein>
    <submittedName>
        <fullName evidence="2">VWA domain-containing protein</fullName>
    </submittedName>
</protein>
<dbReference type="Proteomes" id="UP000310314">
    <property type="component" value="Unassembled WGS sequence"/>
</dbReference>
<gene>
    <name evidence="2" type="ORF">FEE95_13175</name>
</gene>
<dbReference type="Gene3D" id="3.40.50.410">
    <property type="entry name" value="von Willebrand factor, type A domain"/>
    <property type="match status" value="1"/>
</dbReference>
<feature type="transmembrane region" description="Helical" evidence="1">
    <location>
        <begin position="34"/>
        <end position="54"/>
    </location>
</feature>
<sequence>MQTSTVLLIILAAIVALGMVLFQYYYNSKKRGKLNALLSFLRFIGLFGLFILLINPKFSKNEYSLEKTNLILLTDNSSSLADSKEKVQEVLNKLKVNASLVDKFSVAPYHFGNSVQQTDSLSFLENNTNISKAINSLDEIYANTNSTMVLLTDGNSTIGQDYIFSGRNAKLPIYPIAIGDTTQYEDLRINQVNSNKYAFLKNKYPLEIYVSYDGSREVNSTVSIKVNGNTVYRENTKLSNTNSSKTIKTNLDAGSVGIKSIQIELSTLDGERNKENNIRNAVVEVIDEKTNIAIISSMIHPDIGTLRKAIESNEQRSVSIKKPTANLKDFDDVDVFLLYQPNPSFTTIYTYLKQKKASVFTIGGTKTNWSTINKASRKYNLGDGYPIQEVIGVLNPSFSKFDITDFTMDDFPPLDSNAGGIKVDGAETLVQMKVFGATLKSPLLFALDNENGKEIVLTGENIWKWRMQSFRNNQNFQNFDDFIGKLMLYLSSNKGKNRLDVDYKSVYEGSNDAKIKASYFDEAFVFDSNASLVVKLKNTESGSSQEIPMLLKNNFYEADLSDLPPGQYAFIVNVEQENRKQSGSFTILDFDVEKQFLSTNYKKLRQLASTTNGKLYFPNNMDDLVQSLLNDSRFVPTQKATKNIVSLIDFRVLLAIIIAALAAEWFIRKYNGLT</sequence>
<dbReference type="RefSeq" id="WP_138658450.1">
    <property type="nucleotide sequence ID" value="NZ_VATY01000002.1"/>
</dbReference>
<keyword evidence="1" id="KW-1133">Transmembrane helix</keyword>
<keyword evidence="1" id="KW-0472">Membrane</keyword>
<keyword evidence="1" id="KW-0812">Transmembrane</keyword>
<dbReference type="EMBL" id="VATY01000002">
    <property type="protein sequence ID" value="TMM57431.1"/>
    <property type="molecule type" value="Genomic_DNA"/>
</dbReference>
<reference evidence="2 3" key="1">
    <citation type="submission" date="2019-05" db="EMBL/GenBank/DDBJ databases">
        <authorList>
            <person name="Zhang J.-Y."/>
            <person name="Feg X."/>
            <person name="Du Z.-J."/>
        </authorList>
    </citation>
    <scope>NUCLEOTIDE SEQUENCE [LARGE SCALE GENOMIC DNA]</scope>
    <source>
        <strain evidence="2 3">RZ26</strain>
    </source>
</reference>